<dbReference type="AlphaFoldDB" id="A0A368X925"/>
<reference evidence="1 2" key="1">
    <citation type="submission" date="2018-07" db="EMBL/GenBank/DDBJ databases">
        <title>Freshwater and sediment microbial communities from various areas in North America, analyzing microbe dynamics in response to fracking.</title>
        <authorList>
            <person name="Lamendella R."/>
        </authorList>
    </citation>
    <scope>NUCLEOTIDE SEQUENCE [LARGE SCALE GENOMIC DNA]</scope>
    <source>
        <strain evidence="1 2">105B</strain>
    </source>
</reference>
<evidence type="ECO:0000313" key="2">
    <source>
        <dbReference type="Proteomes" id="UP000253647"/>
    </source>
</evidence>
<organism evidence="1 2">
    <name type="scientific">Marinobacter nauticus</name>
    <name type="common">Marinobacter hydrocarbonoclasticus</name>
    <name type="synonym">Marinobacter aquaeolei</name>
    <dbReference type="NCBI Taxonomy" id="2743"/>
    <lineage>
        <taxon>Bacteria</taxon>
        <taxon>Pseudomonadati</taxon>
        <taxon>Pseudomonadota</taxon>
        <taxon>Gammaproteobacteria</taxon>
        <taxon>Pseudomonadales</taxon>
        <taxon>Marinobacteraceae</taxon>
        <taxon>Marinobacter</taxon>
    </lineage>
</organism>
<accession>A0A368X925</accession>
<sequence length="227" mass="26193">MQLPEVSGQAIGISAGALTPCQRKTKWDFRIATDFRIAQMLKHPTPCEFHSIAEYYHALLLEGDPSVSRYVPQPFLLTIGKRHRRYTPDCYVVRDGKVDVVELRPRAEFDERRRQALEAFFRTHRMRFVVLANEAVLSRRCEAWNWQKIVQTLVLHQDLVTSSVERELLDDVFRRGTVQLGDYVLHSDRASSRPQEIALLRLLHQGKVSADLAHDELGYHTELTLCG</sequence>
<gene>
    <name evidence="1" type="ORF">DET61_12415</name>
</gene>
<dbReference type="Proteomes" id="UP000253647">
    <property type="component" value="Unassembled WGS sequence"/>
</dbReference>
<evidence type="ECO:0000313" key="1">
    <source>
        <dbReference type="EMBL" id="RCW62544.1"/>
    </source>
</evidence>
<dbReference type="RefSeq" id="WP_114435536.1">
    <property type="nucleotide sequence ID" value="NZ_QPJI01000024.1"/>
</dbReference>
<name>A0A368X925_MARNT</name>
<evidence type="ECO:0008006" key="3">
    <source>
        <dbReference type="Google" id="ProtNLM"/>
    </source>
</evidence>
<protein>
    <recommendedName>
        <fullName evidence="3">TnsA endonuclease N-terminal domain-containing protein</fullName>
    </recommendedName>
</protein>
<proteinExistence type="predicted"/>
<comment type="caution">
    <text evidence="1">The sequence shown here is derived from an EMBL/GenBank/DDBJ whole genome shotgun (WGS) entry which is preliminary data.</text>
</comment>
<dbReference type="EMBL" id="QPJI01000024">
    <property type="protein sequence ID" value="RCW62544.1"/>
    <property type="molecule type" value="Genomic_DNA"/>
</dbReference>